<dbReference type="PANTHER" id="PTHR21240">
    <property type="entry name" value="2-AMINO-3-CARBOXYLMUCONATE-6-SEMIALDEHYDE DECARBOXYLASE"/>
    <property type="match status" value="1"/>
</dbReference>
<dbReference type="Pfam" id="PF04909">
    <property type="entry name" value="Amidohydro_2"/>
    <property type="match status" value="1"/>
</dbReference>
<organism evidence="3 4">
    <name type="scientific">Nocardia jiangsuensis</name>
    <dbReference type="NCBI Taxonomy" id="1691563"/>
    <lineage>
        <taxon>Bacteria</taxon>
        <taxon>Bacillati</taxon>
        <taxon>Actinomycetota</taxon>
        <taxon>Actinomycetes</taxon>
        <taxon>Mycobacteriales</taxon>
        <taxon>Nocardiaceae</taxon>
        <taxon>Nocardia</taxon>
    </lineage>
</organism>
<keyword evidence="4" id="KW-1185">Reference proteome</keyword>
<feature type="domain" description="Amidohydrolase-related" evidence="2">
    <location>
        <begin position="11"/>
        <end position="372"/>
    </location>
</feature>
<comment type="caution">
    <text evidence="3">The sequence shown here is derived from an EMBL/GenBank/DDBJ whole genome shotgun (WGS) entry which is preliminary data.</text>
</comment>
<sequence>MSRATKIPVVDADAHVVEPFALWADRMPAEFRDLIWRREVDADGRERLFYDGEPLDIEWSTGTLSTPGAVQEGGRLDIDIDTEVDEGVREPRRRLELMDEQGIAVSILFPSMMLGLSDMRDDRIQVAYAQVYNDWISEFCAADPIRLRWGAVVPAEDVNAAVTEAERALSAGASAVMVSPIFNKRQLPVSDPALDQLHGLLAEAGVPLVVHAVNPHNRCLAVYPHLRGRVQWQMGYSFQNQLATMHVLDSELLLRHPGLRVGFFEGDIGWVPHWFGRLDATLAKMALVAPARPTPVVSAFRRHCVMSGDMNDPELARAARYLGPGAVLFASDWPHHDGTWPDPIVAVRDHAELTETQKRDILVHAPARFFGIDEAALLTHLGDDWSIDAPLATIPPLLPHGRGPAIAGSAAASAH</sequence>
<accession>A0ABV8DTG6</accession>
<dbReference type="RefSeq" id="WP_378612838.1">
    <property type="nucleotide sequence ID" value="NZ_JBHSAX010000013.1"/>
</dbReference>
<dbReference type="EMBL" id="JBHSAX010000013">
    <property type="protein sequence ID" value="MFC3963104.1"/>
    <property type="molecule type" value="Genomic_DNA"/>
</dbReference>
<evidence type="ECO:0000313" key="3">
    <source>
        <dbReference type="EMBL" id="MFC3963104.1"/>
    </source>
</evidence>
<reference evidence="4" key="1">
    <citation type="journal article" date="2019" name="Int. J. Syst. Evol. Microbiol.">
        <title>The Global Catalogue of Microorganisms (GCM) 10K type strain sequencing project: providing services to taxonomists for standard genome sequencing and annotation.</title>
        <authorList>
            <consortium name="The Broad Institute Genomics Platform"/>
            <consortium name="The Broad Institute Genome Sequencing Center for Infectious Disease"/>
            <person name="Wu L."/>
            <person name="Ma J."/>
        </authorList>
    </citation>
    <scope>NUCLEOTIDE SEQUENCE [LARGE SCALE GENOMIC DNA]</scope>
    <source>
        <strain evidence="4">CGMCC 4.7330</strain>
    </source>
</reference>
<dbReference type="Gene3D" id="3.20.20.140">
    <property type="entry name" value="Metal-dependent hydrolases"/>
    <property type="match status" value="1"/>
</dbReference>
<dbReference type="InterPro" id="IPR006680">
    <property type="entry name" value="Amidohydro-rel"/>
</dbReference>
<dbReference type="InterPro" id="IPR032465">
    <property type="entry name" value="ACMSD"/>
</dbReference>
<gene>
    <name evidence="3" type="ORF">ACFO0B_14000</name>
</gene>
<dbReference type="PANTHER" id="PTHR21240:SF28">
    <property type="entry name" value="ISO-OROTATE DECARBOXYLASE (EUROFUNG)"/>
    <property type="match status" value="1"/>
</dbReference>
<evidence type="ECO:0000256" key="1">
    <source>
        <dbReference type="ARBA" id="ARBA00023239"/>
    </source>
</evidence>
<evidence type="ECO:0000313" key="4">
    <source>
        <dbReference type="Proteomes" id="UP001595696"/>
    </source>
</evidence>
<dbReference type="SUPFAM" id="SSF51556">
    <property type="entry name" value="Metallo-dependent hydrolases"/>
    <property type="match status" value="1"/>
</dbReference>
<dbReference type="InterPro" id="IPR032466">
    <property type="entry name" value="Metal_Hydrolase"/>
</dbReference>
<proteinExistence type="predicted"/>
<evidence type="ECO:0000259" key="2">
    <source>
        <dbReference type="Pfam" id="PF04909"/>
    </source>
</evidence>
<dbReference type="Proteomes" id="UP001595696">
    <property type="component" value="Unassembled WGS sequence"/>
</dbReference>
<keyword evidence="1" id="KW-0456">Lyase</keyword>
<name>A0ABV8DTG6_9NOCA</name>
<protein>
    <submittedName>
        <fullName evidence="3">Amidohydrolase family protein</fullName>
    </submittedName>
</protein>